<proteinExistence type="predicted"/>
<protein>
    <submittedName>
        <fullName evidence="2">Uncharacterized protein</fullName>
    </submittedName>
</protein>
<name>A0A2B7XAM9_9EURO</name>
<sequence length="173" mass="18884">MSDIEEEWKPTGRPQSTMARSLAAALDNAFMLDSEVDSLTQSVHYKKQMVTIQNRELEALEAKIREAEMRLQKSSSRSASPEEQASDNNPEDGSDRTEGDMAGVFPSGQDTEKRHGQSLLSSPTSESQQSDEGFTDSSTSAATSSDADDSTNRDDGPNSDETKENEKGIDRNS</sequence>
<accession>A0A2B7XAM9</accession>
<dbReference type="AlphaFoldDB" id="A0A2B7XAM9"/>
<feature type="compositionally biased region" description="Basic and acidic residues" evidence="1">
    <location>
        <begin position="150"/>
        <end position="173"/>
    </location>
</feature>
<dbReference type="OrthoDB" id="5408734at2759"/>
<reference evidence="2 3" key="1">
    <citation type="submission" date="2017-10" db="EMBL/GenBank/DDBJ databases">
        <title>Comparative genomics in systemic dimorphic fungi from Ajellomycetaceae.</title>
        <authorList>
            <person name="Munoz J.F."/>
            <person name="Mcewen J.G."/>
            <person name="Clay O.K."/>
            <person name="Cuomo C.A."/>
        </authorList>
    </citation>
    <scope>NUCLEOTIDE SEQUENCE [LARGE SCALE GENOMIC DNA]</scope>
    <source>
        <strain evidence="2 3">UAMH130</strain>
    </source>
</reference>
<keyword evidence="3" id="KW-1185">Reference proteome</keyword>
<dbReference type="Proteomes" id="UP000224080">
    <property type="component" value="Unassembled WGS sequence"/>
</dbReference>
<dbReference type="EMBL" id="PDNC01000027">
    <property type="protein sequence ID" value="PGH05757.1"/>
    <property type="molecule type" value="Genomic_DNA"/>
</dbReference>
<evidence type="ECO:0000313" key="2">
    <source>
        <dbReference type="EMBL" id="PGH05757.1"/>
    </source>
</evidence>
<evidence type="ECO:0000256" key="1">
    <source>
        <dbReference type="SAM" id="MobiDB-lite"/>
    </source>
</evidence>
<evidence type="ECO:0000313" key="3">
    <source>
        <dbReference type="Proteomes" id="UP000224080"/>
    </source>
</evidence>
<feature type="region of interest" description="Disordered" evidence="1">
    <location>
        <begin position="68"/>
        <end position="173"/>
    </location>
</feature>
<feature type="compositionally biased region" description="Polar residues" evidence="1">
    <location>
        <begin position="72"/>
        <end position="88"/>
    </location>
</feature>
<comment type="caution">
    <text evidence="2">The sequence shown here is derived from an EMBL/GenBank/DDBJ whole genome shotgun (WGS) entry which is preliminary data.</text>
</comment>
<feature type="compositionally biased region" description="Low complexity" evidence="1">
    <location>
        <begin position="135"/>
        <end position="145"/>
    </location>
</feature>
<gene>
    <name evidence="2" type="ORF">GX51_02728</name>
</gene>
<feature type="compositionally biased region" description="Polar residues" evidence="1">
    <location>
        <begin position="118"/>
        <end position="132"/>
    </location>
</feature>
<organism evidence="2 3">
    <name type="scientific">Blastomyces parvus</name>
    <dbReference type="NCBI Taxonomy" id="2060905"/>
    <lineage>
        <taxon>Eukaryota</taxon>
        <taxon>Fungi</taxon>
        <taxon>Dikarya</taxon>
        <taxon>Ascomycota</taxon>
        <taxon>Pezizomycotina</taxon>
        <taxon>Eurotiomycetes</taxon>
        <taxon>Eurotiomycetidae</taxon>
        <taxon>Onygenales</taxon>
        <taxon>Ajellomycetaceae</taxon>
        <taxon>Blastomyces</taxon>
    </lineage>
</organism>